<organism evidence="2 3">
    <name type="scientific">Clavelina lepadiformis</name>
    <name type="common">Light-bulb sea squirt</name>
    <name type="synonym">Ascidia lepadiformis</name>
    <dbReference type="NCBI Taxonomy" id="159417"/>
    <lineage>
        <taxon>Eukaryota</taxon>
        <taxon>Metazoa</taxon>
        <taxon>Chordata</taxon>
        <taxon>Tunicata</taxon>
        <taxon>Ascidiacea</taxon>
        <taxon>Aplousobranchia</taxon>
        <taxon>Clavelinidae</taxon>
        <taxon>Clavelina</taxon>
    </lineage>
</organism>
<feature type="compositionally biased region" description="Acidic residues" evidence="1">
    <location>
        <begin position="52"/>
        <end position="69"/>
    </location>
</feature>
<sequence length="121" mass="13432">MNLLQVDCKDGEKMATSQALRHLQDIDSNCPDGEFSDSENLLSNDAFPSAVESDEESFITESSDEDTDKDSDAVIDSNENDEEKGGFLWQKLSISQSQRGDLQQRCKCQAWSNCVSNKPCS</sequence>
<evidence type="ECO:0000256" key="1">
    <source>
        <dbReference type="SAM" id="MobiDB-lite"/>
    </source>
</evidence>
<dbReference type="Proteomes" id="UP001642483">
    <property type="component" value="Unassembled WGS sequence"/>
</dbReference>
<dbReference type="EMBL" id="CAWYQH010000107">
    <property type="protein sequence ID" value="CAK8688008.1"/>
    <property type="molecule type" value="Genomic_DNA"/>
</dbReference>
<reference evidence="2 3" key="1">
    <citation type="submission" date="2024-02" db="EMBL/GenBank/DDBJ databases">
        <authorList>
            <person name="Daric V."/>
            <person name="Darras S."/>
        </authorList>
    </citation>
    <scope>NUCLEOTIDE SEQUENCE [LARGE SCALE GENOMIC DNA]</scope>
</reference>
<accession>A0ABP0GAR8</accession>
<gene>
    <name evidence="2" type="ORF">CVLEPA_LOCUS20048</name>
</gene>
<proteinExistence type="predicted"/>
<protein>
    <submittedName>
        <fullName evidence="2">Uncharacterized protein</fullName>
    </submittedName>
</protein>
<comment type="caution">
    <text evidence="2">The sequence shown here is derived from an EMBL/GenBank/DDBJ whole genome shotgun (WGS) entry which is preliminary data.</text>
</comment>
<evidence type="ECO:0000313" key="3">
    <source>
        <dbReference type="Proteomes" id="UP001642483"/>
    </source>
</evidence>
<feature type="region of interest" description="Disordered" evidence="1">
    <location>
        <begin position="47"/>
        <end position="83"/>
    </location>
</feature>
<name>A0ABP0GAR8_CLALP</name>
<keyword evidence="3" id="KW-1185">Reference proteome</keyword>
<evidence type="ECO:0000313" key="2">
    <source>
        <dbReference type="EMBL" id="CAK8688008.1"/>
    </source>
</evidence>